<dbReference type="Proteomes" id="UP000284990">
    <property type="component" value="Unassembled WGS sequence"/>
</dbReference>
<organism evidence="2 3">
    <name type="scientific">Segatella copri</name>
    <dbReference type="NCBI Taxonomy" id="165179"/>
    <lineage>
        <taxon>Bacteria</taxon>
        <taxon>Pseudomonadati</taxon>
        <taxon>Bacteroidota</taxon>
        <taxon>Bacteroidia</taxon>
        <taxon>Bacteroidales</taxon>
        <taxon>Prevotellaceae</taxon>
        <taxon>Segatella</taxon>
    </lineage>
</organism>
<dbReference type="RefSeq" id="WP_118190520.1">
    <property type="nucleotide sequence ID" value="NZ_JAQEAK010000021.1"/>
</dbReference>
<evidence type="ECO:0000313" key="2">
    <source>
        <dbReference type="EMBL" id="RHH85363.1"/>
    </source>
</evidence>
<sequence>MIKQEIYLEKYDWNVIVCHIANQEDVDEAMDLLSSIDCKGQPLLDAYDHISTDSSNKGLTYTNVSKKTSVVLICKSTSEGEYINSLTHEMFHVVAHICNHLGIDMQGEEPCYLMGWLCQSIL</sequence>
<protein>
    <recommendedName>
        <fullName evidence="5">ImmA/IrrE family metallo-endopeptidase</fullName>
    </recommendedName>
</protein>
<gene>
    <name evidence="2" type="ORF">DW192_01125</name>
    <name evidence="1" type="ORF">DW916_07185</name>
</gene>
<dbReference type="Proteomes" id="UP000284548">
    <property type="component" value="Unassembled WGS sequence"/>
</dbReference>
<reference evidence="3 4" key="1">
    <citation type="submission" date="2018-08" db="EMBL/GenBank/DDBJ databases">
        <title>A genome reference for cultivated species of the human gut microbiota.</title>
        <authorList>
            <person name="Zou Y."/>
            <person name="Xue W."/>
            <person name="Luo G."/>
        </authorList>
    </citation>
    <scope>NUCLEOTIDE SEQUENCE [LARGE SCALE GENOMIC DNA]</scope>
    <source>
        <strain evidence="2 3">AM16-54</strain>
        <strain evidence="1 4">AM42-23AC</strain>
    </source>
</reference>
<evidence type="ECO:0000313" key="1">
    <source>
        <dbReference type="EMBL" id="RHA86962.1"/>
    </source>
</evidence>
<comment type="caution">
    <text evidence="2">The sequence shown here is derived from an EMBL/GenBank/DDBJ whole genome shotgun (WGS) entry which is preliminary data.</text>
</comment>
<name>A0A3R6AQJ4_9BACT</name>
<evidence type="ECO:0000313" key="3">
    <source>
        <dbReference type="Proteomes" id="UP000284548"/>
    </source>
</evidence>
<proteinExistence type="predicted"/>
<accession>A0A3R6AQJ4</accession>
<dbReference type="EMBL" id="QRKB01000001">
    <property type="protein sequence ID" value="RHH85363.1"/>
    <property type="molecule type" value="Genomic_DNA"/>
</dbReference>
<dbReference type="AlphaFoldDB" id="A0A3R6AQJ4"/>
<dbReference type="EMBL" id="QSFW01000013">
    <property type="protein sequence ID" value="RHA86962.1"/>
    <property type="molecule type" value="Genomic_DNA"/>
</dbReference>
<evidence type="ECO:0000313" key="4">
    <source>
        <dbReference type="Proteomes" id="UP000284990"/>
    </source>
</evidence>
<evidence type="ECO:0008006" key="5">
    <source>
        <dbReference type="Google" id="ProtNLM"/>
    </source>
</evidence>